<dbReference type="Proteomes" id="UP000321393">
    <property type="component" value="Unassembled WGS sequence"/>
</dbReference>
<proteinExistence type="predicted"/>
<evidence type="ECO:0000313" key="3">
    <source>
        <dbReference type="EMBL" id="TYK24432.1"/>
    </source>
</evidence>
<dbReference type="EMBL" id="SSTE01008633">
    <property type="protein sequence ID" value="KAA0055045.1"/>
    <property type="molecule type" value="Genomic_DNA"/>
</dbReference>
<name>A0A5A7UN32_CUCMM</name>
<organism evidence="2 4">
    <name type="scientific">Cucumis melo var. makuwa</name>
    <name type="common">Oriental melon</name>
    <dbReference type="NCBI Taxonomy" id="1194695"/>
    <lineage>
        <taxon>Eukaryota</taxon>
        <taxon>Viridiplantae</taxon>
        <taxon>Streptophyta</taxon>
        <taxon>Embryophyta</taxon>
        <taxon>Tracheophyta</taxon>
        <taxon>Spermatophyta</taxon>
        <taxon>Magnoliopsida</taxon>
        <taxon>eudicotyledons</taxon>
        <taxon>Gunneridae</taxon>
        <taxon>Pentapetalae</taxon>
        <taxon>rosids</taxon>
        <taxon>fabids</taxon>
        <taxon>Cucurbitales</taxon>
        <taxon>Cucurbitaceae</taxon>
        <taxon>Benincaseae</taxon>
        <taxon>Cucumis</taxon>
    </lineage>
</organism>
<comment type="caution">
    <text evidence="2">The sequence shown here is derived from an EMBL/GenBank/DDBJ whole genome shotgun (WGS) entry which is preliminary data.</text>
</comment>
<keyword evidence="1" id="KW-0175">Coiled coil</keyword>
<dbReference type="EMBL" id="SSTD01003946">
    <property type="protein sequence ID" value="TYK24432.1"/>
    <property type="molecule type" value="Genomic_DNA"/>
</dbReference>
<accession>A0A5A7UN32</accession>
<feature type="coiled-coil region" evidence="1">
    <location>
        <begin position="60"/>
        <end position="87"/>
    </location>
</feature>
<dbReference type="AlphaFoldDB" id="A0A5A7UN32"/>
<protein>
    <submittedName>
        <fullName evidence="2">Transposase</fullName>
    </submittedName>
</protein>
<evidence type="ECO:0000313" key="5">
    <source>
        <dbReference type="Proteomes" id="UP000321947"/>
    </source>
</evidence>
<evidence type="ECO:0000256" key="1">
    <source>
        <dbReference type="SAM" id="Coils"/>
    </source>
</evidence>
<reference evidence="4 5" key="1">
    <citation type="submission" date="2019-08" db="EMBL/GenBank/DDBJ databases">
        <title>Draft genome sequences of two oriental melons (Cucumis melo L. var makuwa).</title>
        <authorList>
            <person name="Kwon S.-Y."/>
        </authorList>
    </citation>
    <scope>NUCLEOTIDE SEQUENCE [LARGE SCALE GENOMIC DNA]</scope>
    <source>
        <strain evidence="5">cv. Chang Bougi</strain>
        <strain evidence="4">cv. SW 3</strain>
        <tissue evidence="2">Leaf</tissue>
    </source>
</reference>
<gene>
    <name evidence="3" type="ORF">E5676_scaffold205G002320</name>
    <name evidence="2" type="ORF">E6C27_scaffold43052G002130</name>
</gene>
<evidence type="ECO:0000313" key="4">
    <source>
        <dbReference type="Proteomes" id="UP000321393"/>
    </source>
</evidence>
<evidence type="ECO:0000313" key="2">
    <source>
        <dbReference type="EMBL" id="KAA0055045.1"/>
    </source>
</evidence>
<dbReference type="OrthoDB" id="1194594at2759"/>
<sequence length="164" mass="18807">MTQFKTPQIKDEISKTCADKEPFPNDVLTQALGTRKSSGHVYGVDGFVTPSTYFHTAKRSKKQNEEIDKLSEENEKLRLRVQELENIHISTQSTPMSAHGSCSRPRLEYDIQCKKNVEKKVVKEEVNVDVIILNDLQEDAIEVRNEKEVKYEDATTFEDNTQIC</sequence>
<dbReference type="Proteomes" id="UP000321947">
    <property type="component" value="Unassembled WGS sequence"/>
</dbReference>